<proteinExistence type="predicted"/>
<keyword evidence="1" id="KW-0328">Glycosyltransferase</keyword>
<evidence type="ECO:0000313" key="5">
    <source>
        <dbReference type="EMBL" id="GAA4408628.1"/>
    </source>
</evidence>
<reference evidence="6" key="1">
    <citation type="journal article" date="2019" name="Int. J. Syst. Evol. Microbiol.">
        <title>The Global Catalogue of Microorganisms (GCM) 10K type strain sequencing project: providing services to taxonomists for standard genome sequencing and annotation.</title>
        <authorList>
            <consortium name="The Broad Institute Genomics Platform"/>
            <consortium name="The Broad Institute Genome Sequencing Center for Infectious Disease"/>
            <person name="Wu L."/>
            <person name="Ma J."/>
        </authorList>
    </citation>
    <scope>NUCLEOTIDE SEQUENCE [LARGE SCALE GENOMIC DNA]</scope>
    <source>
        <strain evidence="6">JCM 17809</strain>
    </source>
</reference>
<gene>
    <name evidence="5" type="ORF">GCM10023168_26320</name>
</gene>
<dbReference type="InterPro" id="IPR028098">
    <property type="entry name" value="Glyco_trans_4-like_N"/>
</dbReference>
<dbReference type="Pfam" id="PF00534">
    <property type="entry name" value="Glycos_transf_1"/>
    <property type="match status" value="1"/>
</dbReference>
<protein>
    <recommendedName>
        <fullName evidence="7">D-inositol 3-phosphate glycosyltransferase</fullName>
    </recommendedName>
</protein>
<dbReference type="Pfam" id="PF13439">
    <property type="entry name" value="Glyco_transf_4"/>
    <property type="match status" value="1"/>
</dbReference>
<sequence length="359" mass="39019">MTPDGPSLVPLSVGVSALTLVESAMGGTEAYFSGLVSALARSDVRMVVHAPWGAGTVNGVPTVVHASRASERVIDRLLHLARLSVHPGWLVKGGRVDVIHYPFTVPLPSSRGIPHVVTLHDVQHLALGHNFTRPELAYRSIAYDRSARRADAVITDSEFSKGEIVKYLGIPPEKVHVVHLGLEADLTPAPRSREQFVLYPARRWPHKNHGRLLDAVALLREDRPSLRLVLTGGGKLLADAPPWVDQLGVVPRETLLELYRRAACLAFPSLYEGFGMPPLEAMAVRCPAAVSTRGSLPEVCGDEVEYFDPLDVGSIAGAVDRAMAATPARVDAAEAHARQFTWERAAAEHIRIFREVALQ</sequence>
<dbReference type="SUPFAM" id="SSF53756">
    <property type="entry name" value="UDP-Glycosyltransferase/glycogen phosphorylase"/>
    <property type="match status" value="1"/>
</dbReference>
<dbReference type="InterPro" id="IPR001296">
    <property type="entry name" value="Glyco_trans_1"/>
</dbReference>
<dbReference type="Proteomes" id="UP001500945">
    <property type="component" value="Unassembled WGS sequence"/>
</dbReference>
<accession>A0ABP8KKE3</accession>
<dbReference type="Gene3D" id="3.40.50.2000">
    <property type="entry name" value="Glycogen Phosphorylase B"/>
    <property type="match status" value="2"/>
</dbReference>
<dbReference type="EMBL" id="BAABGM010000015">
    <property type="protein sequence ID" value="GAA4408628.1"/>
    <property type="molecule type" value="Genomic_DNA"/>
</dbReference>
<keyword evidence="6" id="KW-1185">Reference proteome</keyword>
<evidence type="ECO:0000259" key="4">
    <source>
        <dbReference type="Pfam" id="PF13439"/>
    </source>
</evidence>
<organism evidence="5 6">
    <name type="scientific">Fodinibacter luteus</name>
    <dbReference type="NCBI Taxonomy" id="552064"/>
    <lineage>
        <taxon>Bacteria</taxon>
        <taxon>Bacillati</taxon>
        <taxon>Actinomycetota</taxon>
        <taxon>Actinomycetes</taxon>
        <taxon>Micrococcales</taxon>
        <taxon>Intrasporangiaceae</taxon>
        <taxon>Fodinibacter (ex Wang et al. 2009)</taxon>
    </lineage>
</organism>
<evidence type="ECO:0000259" key="3">
    <source>
        <dbReference type="Pfam" id="PF00534"/>
    </source>
</evidence>
<evidence type="ECO:0000256" key="2">
    <source>
        <dbReference type="ARBA" id="ARBA00022679"/>
    </source>
</evidence>
<evidence type="ECO:0000313" key="6">
    <source>
        <dbReference type="Proteomes" id="UP001500945"/>
    </source>
</evidence>
<dbReference type="CDD" id="cd03809">
    <property type="entry name" value="GT4_MtfB-like"/>
    <property type="match status" value="1"/>
</dbReference>
<keyword evidence="2" id="KW-0808">Transferase</keyword>
<name>A0ABP8KKE3_9MICO</name>
<dbReference type="PANTHER" id="PTHR46401">
    <property type="entry name" value="GLYCOSYLTRANSFERASE WBBK-RELATED"/>
    <property type="match status" value="1"/>
</dbReference>
<feature type="domain" description="Glycosyltransferase subfamily 4-like N-terminal" evidence="4">
    <location>
        <begin position="25"/>
        <end position="184"/>
    </location>
</feature>
<evidence type="ECO:0008006" key="7">
    <source>
        <dbReference type="Google" id="ProtNLM"/>
    </source>
</evidence>
<feature type="domain" description="Glycosyl transferase family 1" evidence="3">
    <location>
        <begin position="192"/>
        <end position="335"/>
    </location>
</feature>
<evidence type="ECO:0000256" key="1">
    <source>
        <dbReference type="ARBA" id="ARBA00022676"/>
    </source>
</evidence>
<comment type="caution">
    <text evidence="5">The sequence shown here is derived from an EMBL/GenBank/DDBJ whole genome shotgun (WGS) entry which is preliminary data.</text>
</comment>
<dbReference type="PANTHER" id="PTHR46401:SF2">
    <property type="entry name" value="GLYCOSYLTRANSFERASE WBBK-RELATED"/>
    <property type="match status" value="1"/>
</dbReference>